<dbReference type="AlphaFoldDB" id="A0A2N5SAS0"/>
<evidence type="ECO:0000313" key="7">
    <source>
        <dbReference type="EMBL" id="PLW36257.1"/>
    </source>
</evidence>
<accession>A0A2N5SAS0</accession>
<dbReference type="InterPro" id="IPR044159">
    <property type="entry name" value="IQM"/>
</dbReference>
<feature type="compositionally biased region" description="Basic and acidic residues" evidence="5">
    <location>
        <begin position="495"/>
        <end position="509"/>
    </location>
</feature>
<evidence type="ECO:0000256" key="2">
    <source>
        <dbReference type="ARBA" id="ARBA00004496"/>
    </source>
</evidence>
<dbReference type="GO" id="GO:0005634">
    <property type="term" value="C:nucleus"/>
    <property type="evidence" value="ECO:0007669"/>
    <property type="project" value="UniProtKB-SubCell"/>
</dbReference>
<evidence type="ECO:0000256" key="3">
    <source>
        <dbReference type="ARBA" id="ARBA00022490"/>
    </source>
</evidence>
<gene>
    <name evidence="7" type="ORF">PCASD_12076</name>
    <name evidence="6" type="ORF">PCASD_21658</name>
</gene>
<dbReference type="EMBL" id="PGCI01000967">
    <property type="protein sequence ID" value="PLW10330.1"/>
    <property type="molecule type" value="Genomic_DNA"/>
</dbReference>
<keyword evidence="4" id="KW-0539">Nucleus</keyword>
<feature type="compositionally biased region" description="Polar residues" evidence="5">
    <location>
        <begin position="26"/>
        <end position="36"/>
    </location>
</feature>
<evidence type="ECO:0000313" key="8">
    <source>
        <dbReference type="Proteomes" id="UP000235392"/>
    </source>
</evidence>
<feature type="region of interest" description="Disordered" evidence="5">
    <location>
        <begin position="91"/>
        <end position="112"/>
    </location>
</feature>
<feature type="compositionally biased region" description="Basic and acidic residues" evidence="5">
    <location>
        <begin position="72"/>
        <end position="81"/>
    </location>
</feature>
<organism evidence="6 8">
    <name type="scientific">Puccinia coronata f. sp. avenae</name>
    <dbReference type="NCBI Taxonomy" id="200324"/>
    <lineage>
        <taxon>Eukaryota</taxon>
        <taxon>Fungi</taxon>
        <taxon>Dikarya</taxon>
        <taxon>Basidiomycota</taxon>
        <taxon>Pucciniomycotina</taxon>
        <taxon>Pucciniomycetes</taxon>
        <taxon>Pucciniales</taxon>
        <taxon>Pucciniaceae</taxon>
        <taxon>Puccinia</taxon>
    </lineage>
</organism>
<keyword evidence="3" id="KW-0963">Cytoplasm</keyword>
<evidence type="ECO:0000256" key="1">
    <source>
        <dbReference type="ARBA" id="ARBA00004123"/>
    </source>
</evidence>
<dbReference type="EMBL" id="PGCI01000163">
    <property type="protein sequence ID" value="PLW36257.1"/>
    <property type="molecule type" value="Genomic_DNA"/>
</dbReference>
<feature type="region of interest" description="Disordered" evidence="5">
    <location>
        <begin position="235"/>
        <end position="255"/>
    </location>
</feature>
<protein>
    <submittedName>
        <fullName evidence="6">Uncharacterized protein</fullName>
    </submittedName>
</protein>
<comment type="caution">
    <text evidence="6">The sequence shown here is derived from an EMBL/GenBank/DDBJ whole genome shotgun (WGS) entry which is preliminary data.</text>
</comment>
<comment type="subcellular location">
    <subcellularLocation>
        <location evidence="2">Cytoplasm</location>
    </subcellularLocation>
    <subcellularLocation>
        <location evidence="1">Nucleus</location>
    </subcellularLocation>
</comment>
<evidence type="ECO:0000256" key="4">
    <source>
        <dbReference type="ARBA" id="ARBA00023242"/>
    </source>
</evidence>
<dbReference type="PANTHER" id="PTHR31250:SF27">
    <property type="entry name" value="IQ DOMAIN-CONTAINING PROTEIN IQM5"/>
    <property type="match status" value="1"/>
</dbReference>
<evidence type="ECO:0000313" key="6">
    <source>
        <dbReference type="EMBL" id="PLW10330.1"/>
    </source>
</evidence>
<dbReference type="PANTHER" id="PTHR31250">
    <property type="entry name" value="IQ DOMAIN-CONTAINING PROTEIN IQM3"/>
    <property type="match status" value="1"/>
</dbReference>
<sequence>MESSTTDKVGPGDNSAPEGDQDKQNHAATVLQNQFRKYQRGRETNGLNLTASTRWHEAIKEQNFKAARRHSHETERSDSHSRWKRAGVFTSGLVDTGPTSPSKSPQDPMDHTRAKKTMDTTYWLEMVDHKHRYGSNLKPYHTYWNTQYDGDQNFFHWLDHGDGRELDLQDSPRERLDSERIIYLTAEQRLNYLVKIVDGKLLWARDSRPVDTARGRHKDLGNGLGIVDATPEEFEAAKERGEIPSSGSESSLSSAASSVLSRDAHHYAQATAHKSGIAAKIKSHVDPKAIMDNLLRKTLNANTWIFVVDRSGNMYVGIKQTGRFQHSSFLAGSHVIAAGLLRVDHGQLTSLSPLSGHYRAGSDQFKAFVKILEHEWGCDMSRVSISKALFMIGALEKYARFTKKKGELKMMFKNLWSKHKDQDPEAQAIEKDNKDDQPAQLAAELASHKGNWEETVRVNRLARVAGEEERERIKKLEGLQNGKVGSAVVLPSLPHEGKKKEEMTDDERVERGAALVARAMSRQRKSSS</sequence>
<feature type="region of interest" description="Disordered" evidence="5">
    <location>
        <begin position="64"/>
        <end position="83"/>
    </location>
</feature>
<evidence type="ECO:0000256" key="5">
    <source>
        <dbReference type="SAM" id="MobiDB-lite"/>
    </source>
</evidence>
<reference evidence="6 8" key="1">
    <citation type="submission" date="2017-11" db="EMBL/GenBank/DDBJ databases">
        <title>De novo assembly and phasing of dikaryotic genomes from two isolates of Puccinia coronata f. sp. avenae, the causal agent of oat crown rust.</title>
        <authorList>
            <person name="Miller M.E."/>
            <person name="Zhang Y."/>
            <person name="Omidvar V."/>
            <person name="Sperschneider J."/>
            <person name="Schwessinger B."/>
            <person name="Raley C."/>
            <person name="Palmer J.M."/>
            <person name="Garnica D."/>
            <person name="Upadhyaya N."/>
            <person name="Rathjen J."/>
            <person name="Taylor J.M."/>
            <person name="Park R.F."/>
            <person name="Dodds P.N."/>
            <person name="Hirsch C.D."/>
            <person name="Kianian S.F."/>
            <person name="Figueroa M."/>
        </authorList>
    </citation>
    <scope>NUCLEOTIDE SEQUENCE [LARGE SCALE GENOMIC DNA]</scope>
    <source>
        <strain evidence="6">12SD80</strain>
    </source>
</reference>
<feature type="compositionally biased region" description="Low complexity" evidence="5">
    <location>
        <begin position="245"/>
        <end position="255"/>
    </location>
</feature>
<dbReference type="GO" id="GO:0005737">
    <property type="term" value="C:cytoplasm"/>
    <property type="evidence" value="ECO:0007669"/>
    <property type="project" value="UniProtKB-SubCell"/>
</dbReference>
<name>A0A2N5SAS0_9BASI</name>
<feature type="region of interest" description="Disordered" evidence="5">
    <location>
        <begin position="1"/>
        <end position="49"/>
    </location>
</feature>
<dbReference type="Proteomes" id="UP000235392">
    <property type="component" value="Unassembled WGS sequence"/>
</dbReference>
<feature type="region of interest" description="Disordered" evidence="5">
    <location>
        <begin position="487"/>
        <end position="509"/>
    </location>
</feature>
<proteinExistence type="predicted"/>